<feature type="repeat" description="TPR" evidence="3">
    <location>
        <begin position="908"/>
        <end position="941"/>
    </location>
</feature>
<feature type="repeat" description="TPR" evidence="3">
    <location>
        <begin position="572"/>
        <end position="605"/>
    </location>
</feature>
<feature type="repeat" description="TPR" evidence="3">
    <location>
        <begin position="614"/>
        <end position="647"/>
    </location>
</feature>
<organism evidence="6 8">
    <name type="scientific">Rotaria socialis</name>
    <dbReference type="NCBI Taxonomy" id="392032"/>
    <lineage>
        <taxon>Eukaryota</taxon>
        <taxon>Metazoa</taxon>
        <taxon>Spiralia</taxon>
        <taxon>Gnathifera</taxon>
        <taxon>Rotifera</taxon>
        <taxon>Eurotatoria</taxon>
        <taxon>Bdelloidea</taxon>
        <taxon>Philodinida</taxon>
        <taxon>Philodinidae</taxon>
        <taxon>Rotaria</taxon>
    </lineage>
</organism>
<dbReference type="PRINTS" id="PR00381">
    <property type="entry name" value="KINESINLIGHT"/>
</dbReference>
<proteinExistence type="predicted"/>
<keyword evidence="1" id="KW-0677">Repeat</keyword>
<feature type="region of interest" description="Disordered" evidence="4">
    <location>
        <begin position="1"/>
        <end position="29"/>
    </location>
</feature>
<reference evidence="6" key="1">
    <citation type="submission" date="2021-02" db="EMBL/GenBank/DDBJ databases">
        <authorList>
            <person name="Nowell W R."/>
        </authorList>
    </citation>
    <scope>NUCLEOTIDE SEQUENCE</scope>
</reference>
<dbReference type="Gene3D" id="1.25.40.10">
    <property type="entry name" value="Tetratricopeptide repeat domain"/>
    <property type="match status" value="5"/>
</dbReference>
<dbReference type="SUPFAM" id="SSF56399">
    <property type="entry name" value="ADP-ribosylation"/>
    <property type="match status" value="1"/>
</dbReference>
<feature type="repeat" description="TPR" evidence="3">
    <location>
        <begin position="656"/>
        <end position="689"/>
    </location>
</feature>
<feature type="repeat" description="TPR" evidence="3">
    <location>
        <begin position="866"/>
        <end position="899"/>
    </location>
</feature>
<dbReference type="InterPro" id="IPR019734">
    <property type="entry name" value="TPR_rpt"/>
</dbReference>
<dbReference type="EMBL" id="CAJNYU010003634">
    <property type="protein sequence ID" value="CAF3688979.1"/>
    <property type="molecule type" value="Genomic_DNA"/>
</dbReference>
<dbReference type="Pfam" id="PF13374">
    <property type="entry name" value="TPR_10"/>
    <property type="match status" value="1"/>
</dbReference>
<feature type="repeat" description="TPR" evidence="3">
    <location>
        <begin position="782"/>
        <end position="815"/>
    </location>
</feature>
<dbReference type="Pfam" id="PF13424">
    <property type="entry name" value="TPR_12"/>
    <property type="match status" value="6"/>
</dbReference>
<evidence type="ECO:0000256" key="3">
    <source>
        <dbReference type="PROSITE-ProRule" id="PRU00339"/>
    </source>
</evidence>
<feature type="domain" description="SAM" evidence="5">
    <location>
        <begin position="1045"/>
        <end position="1074"/>
    </location>
</feature>
<evidence type="ECO:0000256" key="4">
    <source>
        <dbReference type="SAM" id="MobiDB-lite"/>
    </source>
</evidence>
<dbReference type="PANTHER" id="PTHR45641:SF1">
    <property type="entry name" value="AAA+ ATPASE DOMAIN-CONTAINING PROTEIN"/>
    <property type="match status" value="1"/>
</dbReference>
<dbReference type="AlphaFoldDB" id="A0A818UAT5"/>
<dbReference type="PANTHER" id="PTHR45641">
    <property type="entry name" value="TETRATRICOPEPTIDE REPEAT PROTEIN (AFU_ORTHOLOGUE AFUA_6G03870)"/>
    <property type="match status" value="1"/>
</dbReference>
<evidence type="ECO:0000313" key="6">
    <source>
        <dbReference type="EMBL" id="CAF3688979.1"/>
    </source>
</evidence>
<feature type="repeat" description="TPR" evidence="3">
    <location>
        <begin position="488"/>
        <end position="521"/>
    </location>
</feature>
<comment type="caution">
    <text evidence="6">The sequence shown here is derived from an EMBL/GenBank/DDBJ whole genome shotgun (WGS) entry which is preliminary data.</text>
</comment>
<gene>
    <name evidence="6" type="ORF">FME351_LOCUS26918</name>
    <name evidence="7" type="ORF">TSG867_LOCUS29077</name>
</gene>
<dbReference type="PROSITE" id="PS50005">
    <property type="entry name" value="TPR"/>
    <property type="match status" value="11"/>
</dbReference>
<evidence type="ECO:0000313" key="7">
    <source>
        <dbReference type="EMBL" id="CAF4621752.1"/>
    </source>
</evidence>
<sequence length="1074" mass="122548">MDSKNSHTVSKVNYSGHSTEKKATTASSASYTEHSTKKVSVVTKKDTEKTTTRFVQNYVVVWLDTNIDEKKEHFQQCIIEVRKIVAALDLFTDVEQCVEYLKRSDGQKIFLITSGSLGQKAMPLIHNMAQVDTIFVYTENEDLHKVWAKDWSKVEGVHGTIEPICKQLAKATRACDHDSIPMSFVSQQCTSDTASNEKNLDQLPPNYMYSAIFKDIILEIDDDGEKSMNTLVKFCREQNISETEISEFKREYRERSPVWWYTEQMFLFGMLNHALRMLDMEVMTKLGFFIRHLHIRLKELHQQQLVDFQTVLTVYRGQGMTKEDFQKLRNSKGGLLSFNNFLSTSKKQKVATLFVQGTLKRNPDRVGVIFIMTVDPSKISTSITPFAMIDEQSAFPGEQEILFTMHTVFRVGEIKQTAENSPIWEVPLTITDESDPQLSALTDCIKQEIDGEGWCQMGKLMLKVGHFDQAEVLYNELLKNPSDDIERAHIYYQLGRLKNDQGKYQQAVTFYKKSLEINRKTLPEDDASLAPTYSNMGLVYNNMGESSTALEYYEKSIKIFEISLPPIHPDLASSYSCIGGVYSSMSEYSKALEYYEKSLKIREKALPPIHPDLATSYNNIGLVYSSIGEYSKALEYYEKSLKIREKALPPIHPDLAASYNNIGLVYNNMGEYSKALEYYEKSIKIFEISLPRIHPDLASSYSGIGGVYSSMGEYSKALEYYEKDLKITLKSLLPSHPDLATSYNCIGEVYNNMGEYLKALEFYEQSHQILEISLSKNHPDLANSYSNLASIFDRMCQYSKAFEYYEKSFLIYQQTLPSNHPQMVSSYSNIALAHKNMGQYTEALSKFEIALEIACAILQANHPELATLYNNMGSVYFGMNDFPKALELYKKALEIREKVLPKNHPELAASYNSFGVVHTELNELESARQYYLKVLKIYEENNVINHPNLAASYNNLALVHEKLDEHAKALEYFEKAHNIQEVTLPPEHLHVAVICDNVGASLENMGAHTKSLQFHEKAITIRGKTLPMDHPDLAASYKIVTMTHWTVNDVSGWLELNGFQKYVQVFKGKHCSKL</sequence>
<evidence type="ECO:0000313" key="8">
    <source>
        <dbReference type="Proteomes" id="UP000663869"/>
    </source>
</evidence>
<dbReference type="PROSITE" id="PS50105">
    <property type="entry name" value="SAM_DOMAIN"/>
    <property type="match status" value="1"/>
</dbReference>
<dbReference type="Gene3D" id="3.90.176.10">
    <property type="entry name" value="Toxin ADP-ribosyltransferase, Chain A, domain 1"/>
    <property type="match status" value="1"/>
</dbReference>
<feature type="repeat" description="TPR" evidence="3">
    <location>
        <begin position="530"/>
        <end position="563"/>
    </location>
</feature>
<dbReference type="EMBL" id="CAJOBQ010003925">
    <property type="protein sequence ID" value="CAF4621752.1"/>
    <property type="molecule type" value="Genomic_DNA"/>
</dbReference>
<feature type="repeat" description="TPR" evidence="3">
    <location>
        <begin position="698"/>
        <end position="731"/>
    </location>
</feature>
<dbReference type="InterPro" id="IPR001660">
    <property type="entry name" value="SAM"/>
</dbReference>
<evidence type="ECO:0000259" key="5">
    <source>
        <dbReference type="PROSITE" id="PS50105"/>
    </source>
</evidence>
<feature type="repeat" description="TPR" evidence="3">
    <location>
        <begin position="740"/>
        <end position="773"/>
    </location>
</feature>
<evidence type="ECO:0000256" key="2">
    <source>
        <dbReference type="ARBA" id="ARBA00022803"/>
    </source>
</evidence>
<dbReference type="PROSITE" id="PS50293">
    <property type="entry name" value="TPR_REGION"/>
    <property type="match status" value="6"/>
</dbReference>
<dbReference type="PROSITE" id="PS51996">
    <property type="entry name" value="TR_MART"/>
    <property type="match status" value="1"/>
</dbReference>
<dbReference type="Proteomes" id="UP000663862">
    <property type="component" value="Unassembled WGS sequence"/>
</dbReference>
<evidence type="ECO:0000256" key="1">
    <source>
        <dbReference type="ARBA" id="ARBA00022737"/>
    </source>
</evidence>
<name>A0A818UAT5_9BILA</name>
<keyword evidence="2 3" id="KW-0802">TPR repeat</keyword>
<dbReference type="SMART" id="SM00028">
    <property type="entry name" value="TPR"/>
    <property type="match status" value="14"/>
</dbReference>
<feature type="compositionally biased region" description="Polar residues" evidence="4">
    <location>
        <begin position="1"/>
        <end position="17"/>
    </location>
</feature>
<accession>A0A818UAT5</accession>
<feature type="repeat" description="TPR" evidence="3">
    <location>
        <begin position="950"/>
        <end position="983"/>
    </location>
</feature>
<protein>
    <recommendedName>
        <fullName evidence="5">SAM domain-containing protein</fullName>
    </recommendedName>
</protein>
<dbReference type="InterPro" id="IPR011990">
    <property type="entry name" value="TPR-like_helical_dom_sf"/>
</dbReference>
<dbReference type="SUPFAM" id="SSF48452">
    <property type="entry name" value="TPR-like"/>
    <property type="match status" value="3"/>
</dbReference>
<dbReference type="Proteomes" id="UP000663869">
    <property type="component" value="Unassembled WGS sequence"/>
</dbReference>